<evidence type="ECO:0000313" key="3">
    <source>
        <dbReference type="EMBL" id="JAG61404.1"/>
    </source>
</evidence>
<dbReference type="EMBL" id="GBRD01004417">
    <property type="protein sequence ID" value="JAG61404.1"/>
    <property type="molecule type" value="Transcribed_RNA"/>
</dbReference>
<gene>
    <name evidence="2" type="primary">MARCH2</name>
    <name evidence="2" type="ORF">CM83_30030</name>
</gene>
<reference evidence="2" key="1">
    <citation type="journal article" date="2014" name="PLoS ONE">
        <title>Transcriptome-Based Identification of ABC Transporters in the Western Tarnished Plant Bug Lygus hesperus.</title>
        <authorList>
            <person name="Hull J.J."/>
            <person name="Chaney K."/>
            <person name="Geib S.M."/>
            <person name="Fabrick J.A."/>
            <person name="Brent C.S."/>
            <person name="Walsh D."/>
            <person name="Lavine L.C."/>
        </authorList>
    </citation>
    <scope>NUCLEOTIDE SEQUENCE</scope>
</reference>
<reference evidence="3" key="3">
    <citation type="submission" date="2014-09" db="EMBL/GenBank/DDBJ databases">
        <authorList>
            <person name="Magalhaes I.L.F."/>
            <person name="Oliveira U."/>
            <person name="Santos F.R."/>
            <person name="Vidigal T.H.D.A."/>
            <person name="Brescovit A.D."/>
            <person name="Santos A.J."/>
        </authorList>
    </citation>
    <scope>NUCLEOTIDE SEQUENCE</scope>
</reference>
<evidence type="ECO:0000256" key="1">
    <source>
        <dbReference type="SAM" id="Phobius"/>
    </source>
</evidence>
<organism evidence="2">
    <name type="scientific">Lygus hesperus</name>
    <name type="common">Western plant bug</name>
    <dbReference type="NCBI Taxonomy" id="30085"/>
    <lineage>
        <taxon>Eukaryota</taxon>
        <taxon>Metazoa</taxon>
        <taxon>Ecdysozoa</taxon>
        <taxon>Arthropoda</taxon>
        <taxon>Hexapoda</taxon>
        <taxon>Insecta</taxon>
        <taxon>Pterygota</taxon>
        <taxon>Neoptera</taxon>
        <taxon>Paraneoptera</taxon>
        <taxon>Hemiptera</taxon>
        <taxon>Heteroptera</taxon>
        <taxon>Panheteroptera</taxon>
        <taxon>Cimicomorpha</taxon>
        <taxon>Miridae</taxon>
        <taxon>Mirini</taxon>
        <taxon>Lygus</taxon>
    </lineage>
</organism>
<keyword evidence="1" id="KW-0472">Membrane</keyword>
<protein>
    <submittedName>
        <fullName evidence="2">E3 ubiquitin-protein ligase MARCH2</fullName>
    </submittedName>
</protein>
<reference evidence="2" key="2">
    <citation type="submission" date="2014-07" db="EMBL/GenBank/DDBJ databases">
        <authorList>
            <person name="Hull J."/>
        </authorList>
    </citation>
    <scope>NUCLEOTIDE SEQUENCE</scope>
</reference>
<dbReference type="AlphaFoldDB" id="A0A0A9W701"/>
<keyword evidence="1" id="KW-0812">Transmembrane</keyword>
<dbReference type="EMBL" id="GBHO01042994">
    <property type="protein sequence ID" value="JAG00610.1"/>
    <property type="molecule type" value="Transcribed_RNA"/>
</dbReference>
<evidence type="ECO:0000313" key="2">
    <source>
        <dbReference type="EMBL" id="JAG00610.1"/>
    </source>
</evidence>
<feature type="transmembrane region" description="Helical" evidence="1">
    <location>
        <begin position="108"/>
        <end position="130"/>
    </location>
</feature>
<feature type="transmembrane region" description="Helical" evidence="1">
    <location>
        <begin position="65"/>
        <end position="88"/>
    </location>
</feature>
<accession>A0A0A9W701</accession>
<name>A0A0A9W701_LYGHE</name>
<sequence length="176" mass="20236">MKFSHKYSVSSPTEMYKYQRTALSGLHQEPPCFEHPKMMTVPTHNTIGSVFAWLFASDNSRERRLLLWDIFSLIILVPLAMMGTSLGMKVLNNNVGTMTGIVLAYTRFLQLSMACATLTLDAGILTWTIVRLQYHFLHWYDWYKRNCKVILLGYPEPEAPLGVQHVSSATVREMRF</sequence>
<proteinExistence type="predicted"/>
<keyword evidence="1" id="KW-1133">Transmembrane helix</keyword>